<evidence type="ECO:0000313" key="4">
    <source>
        <dbReference type="Proteomes" id="UP000655868"/>
    </source>
</evidence>
<evidence type="ECO:0000259" key="2">
    <source>
        <dbReference type="Pfam" id="PF14230"/>
    </source>
</evidence>
<name>A0A934NWU1_9NOCA</name>
<keyword evidence="1" id="KW-0732">Signal</keyword>
<feature type="domain" description="DUF4333" evidence="2">
    <location>
        <begin position="19"/>
        <end position="91"/>
    </location>
</feature>
<evidence type="ECO:0000256" key="1">
    <source>
        <dbReference type="SAM" id="SignalP"/>
    </source>
</evidence>
<evidence type="ECO:0000313" key="3">
    <source>
        <dbReference type="EMBL" id="MBJ8342667.1"/>
    </source>
</evidence>
<keyword evidence="4" id="KW-1185">Reference proteome</keyword>
<dbReference type="PROSITE" id="PS51257">
    <property type="entry name" value="PROKAR_LIPOPROTEIN"/>
    <property type="match status" value="1"/>
</dbReference>
<reference evidence="3" key="1">
    <citation type="submission" date="2020-12" db="EMBL/GenBank/DDBJ databases">
        <title>Antrihabitans popcorni sp. nov. and Antrihabitans auranticaus sp. nov., isolated from a larva cave.</title>
        <authorList>
            <person name="Lee S.D."/>
            <person name="Kim I.S."/>
        </authorList>
    </citation>
    <scope>NUCLEOTIDE SEQUENCE</scope>
    <source>
        <strain evidence="3">YC3-6</strain>
    </source>
</reference>
<protein>
    <submittedName>
        <fullName evidence="3">DUF4333 domain-containing protein</fullName>
    </submittedName>
</protein>
<feature type="chain" id="PRO_5038614399" evidence="1">
    <location>
        <begin position="22"/>
        <end position="107"/>
    </location>
</feature>
<dbReference type="AlphaFoldDB" id="A0A934NWU1"/>
<gene>
    <name evidence="3" type="ORF">JGU71_27635</name>
</gene>
<feature type="signal peptide" evidence="1">
    <location>
        <begin position="1"/>
        <end position="21"/>
    </location>
</feature>
<proteinExistence type="predicted"/>
<organism evidence="3 4">
    <name type="scientific">Antrihabitans stalagmiti</name>
    <dbReference type="NCBI Taxonomy" id="2799499"/>
    <lineage>
        <taxon>Bacteria</taxon>
        <taxon>Bacillati</taxon>
        <taxon>Actinomycetota</taxon>
        <taxon>Actinomycetes</taxon>
        <taxon>Mycobacteriales</taxon>
        <taxon>Nocardiaceae</taxon>
        <taxon>Antrihabitans</taxon>
    </lineage>
</organism>
<dbReference type="InterPro" id="IPR025637">
    <property type="entry name" value="DUF4333"/>
</dbReference>
<sequence>MTLRTASAVLAALASAALVSAGCSVSVGTAKVDKDDLAKQISTELEAEVGEAPDEVTCPDDLKAEVGATLTCQLTGRGETYDVTVTVTSVDDDDNVKFDIKVADQPS</sequence>
<dbReference type="Pfam" id="PF14230">
    <property type="entry name" value="DUF4333"/>
    <property type="match status" value="1"/>
</dbReference>
<accession>A0A934NWU1</accession>
<dbReference type="EMBL" id="JAEMNV010000013">
    <property type="protein sequence ID" value="MBJ8342667.1"/>
    <property type="molecule type" value="Genomic_DNA"/>
</dbReference>
<dbReference type="Proteomes" id="UP000655868">
    <property type="component" value="Unassembled WGS sequence"/>
</dbReference>
<comment type="caution">
    <text evidence="3">The sequence shown here is derived from an EMBL/GenBank/DDBJ whole genome shotgun (WGS) entry which is preliminary data.</text>
</comment>